<evidence type="ECO:0000256" key="1">
    <source>
        <dbReference type="SAM" id="Phobius"/>
    </source>
</evidence>
<keyword evidence="1" id="KW-1133">Transmembrane helix</keyword>
<dbReference type="Proteomes" id="UP000223759">
    <property type="component" value="Unassembled WGS sequence"/>
</dbReference>
<organism evidence="2 3">
    <name type="scientific">Ectothiorhodosinus mongolicus</name>
    <dbReference type="NCBI Taxonomy" id="233100"/>
    <lineage>
        <taxon>Bacteria</taxon>
        <taxon>Pseudomonadati</taxon>
        <taxon>Pseudomonadota</taxon>
        <taxon>Gammaproteobacteria</taxon>
        <taxon>Chromatiales</taxon>
        <taxon>Ectothiorhodospiraceae</taxon>
        <taxon>Ectothiorhodosinus</taxon>
    </lineage>
</organism>
<dbReference type="OrthoDB" id="7066079at2"/>
<sequence length="67" mass="7933">MAEFWGWITDLGNSKMVALILFFSTFVGILIYLYSSRGRSERLESYKYMPFDDDADEQHSQDKKDRL</sequence>
<reference evidence="2 3" key="1">
    <citation type="submission" date="2017-01" db="EMBL/GenBank/DDBJ databases">
        <authorList>
            <person name="Mah S.A."/>
            <person name="Swanson W.J."/>
            <person name="Moy G.W."/>
            <person name="Vacquier V.D."/>
        </authorList>
    </citation>
    <scope>NUCLEOTIDE SEQUENCE [LARGE SCALE GENOMIC DNA]</scope>
    <source>
        <strain evidence="2 3">M9</strain>
    </source>
</reference>
<name>A0A1R3VUQ4_9GAMM</name>
<keyword evidence="1" id="KW-0472">Membrane</keyword>
<evidence type="ECO:0000313" key="2">
    <source>
        <dbReference type="EMBL" id="SIT68672.1"/>
    </source>
</evidence>
<gene>
    <name evidence="2" type="ORF">SAMN05216526_0906</name>
</gene>
<dbReference type="RefSeq" id="WP_076755345.1">
    <property type="nucleotide sequence ID" value="NZ_CP023018.1"/>
</dbReference>
<dbReference type="InterPro" id="IPR008621">
    <property type="entry name" value="Cbb3-typ_cyt_oxidase_comp"/>
</dbReference>
<dbReference type="STRING" id="233100.SAMN05216526_0906"/>
<proteinExistence type="predicted"/>
<evidence type="ECO:0000313" key="3">
    <source>
        <dbReference type="Proteomes" id="UP000223759"/>
    </source>
</evidence>
<dbReference type="EMBL" id="FTPK01000002">
    <property type="protein sequence ID" value="SIT68672.1"/>
    <property type="molecule type" value="Genomic_DNA"/>
</dbReference>
<dbReference type="AlphaFoldDB" id="A0A1R3VUQ4"/>
<dbReference type="Pfam" id="PF05545">
    <property type="entry name" value="FixQ"/>
    <property type="match status" value="1"/>
</dbReference>
<accession>A0A1R3VUQ4</accession>
<feature type="transmembrane region" description="Helical" evidence="1">
    <location>
        <begin position="16"/>
        <end position="34"/>
    </location>
</feature>
<keyword evidence="1" id="KW-0812">Transmembrane</keyword>
<protein>
    <submittedName>
        <fullName evidence="2">Cbb3-type cytochrome oxidase component FixQ</fullName>
    </submittedName>
</protein>
<keyword evidence="3" id="KW-1185">Reference proteome</keyword>